<dbReference type="SMART" id="SM00829">
    <property type="entry name" value="PKS_ER"/>
    <property type="match status" value="1"/>
</dbReference>
<dbReference type="InterPro" id="IPR020843">
    <property type="entry name" value="ER"/>
</dbReference>
<dbReference type="SUPFAM" id="SSF51735">
    <property type="entry name" value="NAD(P)-binding Rossmann-fold domains"/>
    <property type="match status" value="1"/>
</dbReference>
<organism evidence="2 3">
    <name type="scientific">Favolaschia claudopus</name>
    <dbReference type="NCBI Taxonomy" id="2862362"/>
    <lineage>
        <taxon>Eukaryota</taxon>
        <taxon>Fungi</taxon>
        <taxon>Dikarya</taxon>
        <taxon>Basidiomycota</taxon>
        <taxon>Agaricomycotina</taxon>
        <taxon>Agaricomycetes</taxon>
        <taxon>Agaricomycetidae</taxon>
        <taxon>Agaricales</taxon>
        <taxon>Marasmiineae</taxon>
        <taxon>Mycenaceae</taxon>
        <taxon>Favolaschia</taxon>
    </lineage>
</organism>
<evidence type="ECO:0000313" key="2">
    <source>
        <dbReference type="EMBL" id="KAK7024993.1"/>
    </source>
</evidence>
<evidence type="ECO:0000313" key="3">
    <source>
        <dbReference type="Proteomes" id="UP001362999"/>
    </source>
</evidence>
<dbReference type="InterPro" id="IPR036291">
    <property type="entry name" value="NAD(P)-bd_dom_sf"/>
</dbReference>
<dbReference type="SUPFAM" id="SSF50129">
    <property type="entry name" value="GroES-like"/>
    <property type="match status" value="1"/>
</dbReference>
<name>A0AAW0BEJ2_9AGAR</name>
<dbReference type="InterPro" id="IPR013154">
    <property type="entry name" value="ADH-like_N"/>
</dbReference>
<dbReference type="Proteomes" id="UP001362999">
    <property type="component" value="Unassembled WGS sequence"/>
</dbReference>
<dbReference type="Pfam" id="PF08240">
    <property type="entry name" value="ADH_N"/>
    <property type="match status" value="1"/>
</dbReference>
<accession>A0AAW0BEJ2</accession>
<keyword evidence="3" id="KW-1185">Reference proteome</keyword>
<dbReference type="PANTHER" id="PTHR45348">
    <property type="entry name" value="HYPOTHETICAL OXIDOREDUCTASE (EUROFUNG)"/>
    <property type="match status" value="1"/>
</dbReference>
<reference evidence="2 3" key="1">
    <citation type="journal article" date="2024" name="J Genomics">
        <title>Draft genome sequencing and assembly of Favolaschia claudopus CIRM-BRFM 2984 isolated from oak limbs.</title>
        <authorList>
            <person name="Navarro D."/>
            <person name="Drula E."/>
            <person name="Chaduli D."/>
            <person name="Cazenave R."/>
            <person name="Ahrendt S."/>
            <person name="Wang J."/>
            <person name="Lipzen A."/>
            <person name="Daum C."/>
            <person name="Barry K."/>
            <person name="Grigoriev I.V."/>
            <person name="Favel A."/>
            <person name="Rosso M.N."/>
            <person name="Martin F."/>
        </authorList>
    </citation>
    <scope>NUCLEOTIDE SEQUENCE [LARGE SCALE GENOMIC DNA]</scope>
    <source>
        <strain evidence="2 3">CIRM-BRFM 2984</strain>
    </source>
</reference>
<comment type="caution">
    <text evidence="2">The sequence shown here is derived from an EMBL/GenBank/DDBJ whole genome shotgun (WGS) entry which is preliminary data.</text>
</comment>
<dbReference type="GO" id="GO:0016651">
    <property type="term" value="F:oxidoreductase activity, acting on NAD(P)H"/>
    <property type="evidence" value="ECO:0007669"/>
    <property type="project" value="InterPro"/>
</dbReference>
<dbReference type="InterPro" id="IPR047122">
    <property type="entry name" value="Trans-enoyl_RdTase-like"/>
</dbReference>
<dbReference type="InterPro" id="IPR011032">
    <property type="entry name" value="GroES-like_sf"/>
</dbReference>
<dbReference type="PANTHER" id="PTHR45348:SF3">
    <property type="entry name" value="ENOYL REDUCTASE (ER) DOMAIN-CONTAINING PROTEIN"/>
    <property type="match status" value="1"/>
</dbReference>
<dbReference type="EMBL" id="JAWWNJ010000034">
    <property type="protein sequence ID" value="KAK7024993.1"/>
    <property type="molecule type" value="Genomic_DNA"/>
</dbReference>
<feature type="domain" description="Enoyl reductase (ER)" evidence="1">
    <location>
        <begin position="13"/>
        <end position="292"/>
    </location>
</feature>
<protein>
    <submittedName>
        <fullName evidence="2">PKS-ER domain-containing protein</fullName>
    </submittedName>
</protein>
<evidence type="ECO:0000259" key="1">
    <source>
        <dbReference type="SMART" id="SM00829"/>
    </source>
</evidence>
<dbReference type="AlphaFoldDB" id="A0AAW0BEJ2"/>
<dbReference type="Gene3D" id="3.40.50.720">
    <property type="entry name" value="NAD(P)-binding Rossmann-like Domain"/>
    <property type="match status" value="1"/>
</dbReference>
<sequence length="299" mass="31338">MATHSAIAATSRGHFDEIGVKTPKPGSGEILLEVTFSSMVAWDTYVTDVGLVVEDYPVILGLNASGTVAEVGPGVTMLTVGEKITAFQPFGQDAKTALKEPMQQFVILSASQCAKVPDNVALEAAATVPDNFITSVYTLFDQLSLTIPTSFPASSPPPNAASPILVYGAGSTTGQYALQLLHVAGPTLTADVAHAVGGDGKVAYAVDCITAENTLARIAEVLSPQGTIALLIPIKTGDKVAVGEAPMYWELPATGNPFAAGTTIKYVRTFNYAQPNKVRLLDQGTFKERVAIGLDLLRE</sequence>
<gene>
    <name evidence="2" type="ORF">R3P38DRAFT_2952165</name>
</gene>
<proteinExistence type="predicted"/>
<dbReference type="Gene3D" id="3.90.180.10">
    <property type="entry name" value="Medium-chain alcohol dehydrogenases, catalytic domain"/>
    <property type="match status" value="1"/>
</dbReference>